<proteinExistence type="inferred from homology"/>
<protein>
    <recommendedName>
        <fullName evidence="3">ubiquitinyl hydrolase 1</fullName>
        <ecNumber evidence="3">3.4.19.12</ecNumber>
    </recommendedName>
</protein>
<evidence type="ECO:0000256" key="8">
    <source>
        <dbReference type="SAM" id="MobiDB-lite"/>
    </source>
</evidence>
<dbReference type="InterPro" id="IPR050185">
    <property type="entry name" value="Ub_carboxyl-term_hydrolase"/>
</dbReference>
<dbReference type="PROSITE" id="PS00973">
    <property type="entry name" value="USP_2"/>
    <property type="match status" value="1"/>
</dbReference>
<keyword evidence="4" id="KW-0645">Protease</keyword>
<reference evidence="10 11" key="1">
    <citation type="submission" date="2024-05" db="EMBL/GenBank/DDBJ databases">
        <title>Long read based assembly of the Candida bracarensis genome reveals expanded adhesin content.</title>
        <authorList>
            <person name="Marcet-Houben M."/>
            <person name="Ksiezopolska E."/>
            <person name="Gabaldon T."/>
        </authorList>
    </citation>
    <scope>NUCLEOTIDE SEQUENCE [LARGE SCALE GENOMIC DNA]</scope>
    <source>
        <strain evidence="10 11">CBM6</strain>
    </source>
</reference>
<evidence type="ECO:0000313" key="11">
    <source>
        <dbReference type="Proteomes" id="UP001623330"/>
    </source>
</evidence>
<evidence type="ECO:0000256" key="3">
    <source>
        <dbReference type="ARBA" id="ARBA00012759"/>
    </source>
</evidence>
<comment type="catalytic activity">
    <reaction evidence="1">
        <text>Thiol-dependent hydrolysis of ester, thioester, amide, peptide and isopeptide bonds formed by the C-terminal Gly of ubiquitin (a 76-residue protein attached to proteins as an intracellular targeting signal).</text>
        <dbReference type="EC" id="3.4.19.12"/>
    </reaction>
</comment>
<feature type="region of interest" description="Disordered" evidence="8">
    <location>
        <begin position="162"/>
        <end position="253"/>
    </location>
</feature>
<dbReference type="PROSITE" id="PS00972">
    <property type="entry name" value="USP_1"/>
    <property type="match status" value="1"/>
</dbReference>
<dbReference type="InterPro" id="IPR038765">
    <property type="entry name" value="Papain-like_cys_pep_sf"/>
</dbReference>
<keyword evidence="6" id="KW-0378">Hydrolase</keyword>
<dbReference type="EMBL" id="JBEVYD010000005">
    <property type="protein sequence ID" value="KAL3232542.1"/>
    <property type="molecule type" value="Genomic_DNA"/>
</dbReference>
<keyword evidence="7" id="KW-0788">Thiol protease</keyword>
<gene>
    <name evidence="10" type="ORF">RNJ44_04458</name>
</gene>
<keyword evidence="11" id="KW-1185">Reference proteome</keyword>
<feature type="compositionally biased region" description="Polar residues" evidence="8">
    <location>
        <begin position="199"/>
        <end position="210"/>
    </location>
</feature>
<feature type="domain" description="USP" evidence="9">
    <location>
        <begin position="618"/>
        <end position="1050"/>
    </location>
</feature>
<dbReference type="EC" id="3.4.19.12" evidence="3"/>
<evidence type="ECO:0000256" key="7">
    <source>
        <dbReference type="ARBA" id="ARBA00022807"/>
    </source>
</evidence>
<feature type="compositionally biased region" description="Pro residues" evidence="8">
    <location>
        <begin position="538"/>
        <end position="556"/>
    </location>
</feature>
<dbReference type="SUPFAM" id="SSF54001">
    <property type="entry name" value="Cysteine proteinases"/>
    <property type="match status" value="1"/>
</dbReference>
<name>A0ABR4NV04_9SACH</name>
<dbReference type="PANTHER" id="PTHR21646:SF24">
    <property type="entry name" value="UBIQUITIN CARBOXYL-TERMINAL HYDROLASE"/>
    <property type="match status" value="1"/>
</dbReference>
<evidence type="ECO:0000256" key="5">
    <source>
        <dbReference type="ARBA" id="ARBA00022786"/>
    </source>
</evidence>
<dbReference type="Gene3D" id="3.90.70.10">
    <property type="entry name" value="Cysteine proteinases"/>
    <property type="match status" value="1"/>
</dbReference>
<dbReference type="InterPro" id="IPR018200">
    <property type="entry name" value="USP_CS"/>
</dbReference>
<dbReference type="PANTHER" id="PTHR21646">
    <property type="entry name" value="UBIQUITIN CARBOXYL-TERMINAL HYDROLASE"/>
    <property type="match status" value="1"/>
</dbReference>
<accession>A0ABR4NV04</accession>
<dbReference type="Pfam" id="PF00443">
    <property type="entry name" value="UCH"/>
    <property type="match status" value="1"/>
</dbReference>
<sequence length="1051" mass="120536">MDRFTPEYSGELLMRIQNIYAEEIRPEFPQLKLKRLLDLSESAELLLEEYTEKVESDPSVALRVFIIGLFYLYLVIPESMQFHTRDKSYGLYTDLRHMYELQLNMVNVVAMVKDEIAKIQERDDQQKLEKFESGVGRLQANRRLVTKRSAYSIPTTVNNMSKLSLHDDEDTKRSTDSNKNGGHHVLADLVLDKTESRTKSNPITSTNSHHGATHYLNGNAVDFDLGDDDDTEGYVTDSSNDEGGDGAGSPIWQAPELEPDDQLKLALGTELLSPPIMGLDGDSIGDSVSDTFVPEECDDIGGFDDLHANRLLTHRKDSYHSVYMIEDENMDFKNYFDDSNGFIQGLERLQKQSIITAPELFSILSNEEERKKLLLIDLRMKKRSDLNHIEAPTVVNIDPTLLWDEEAKTPIYQDTILENLLQNENFNNRLEFDYIVYYTDMKTYMHTEYDYSFILFYLLTTSNSKHLTSVPTALLGGYEKWKKVITTYVDQYQIDADDYLFRPYGKEPPKTTNNNQPIMEPPTWKPPPVPTRVRKRPPPPPPASIPVPPASAPPIPPKLKLESIEESKPMGTVQRYNRPLAPLPRRVTKPQHMAPLSRKYSIPTIEKNSNPYVAYSITGLRNLGNTCYINSMVQSLFATKKLRDLFISGKYKEYQTHPQDNRESIMSNSFAVLFNKMYMNGGCTVVPSGFLKVSNLLRPDLRIPDDQQDTQEFLLFVLNRLHDELANQSTVVNDYSELMLYDDEKLMVDKTKYKKWYESTVINSGLSPIDSIFQGQMENTLHCQRCGYQSSNYSTFYVLSLALPKPSTPTFSRTGRVKLENCINMFTSDEVLTGENAWDCPKCGSATDDVRYNNDGTIQQTPGHHHHHKMSKFFGLPTGKAISRSKSPFRKLGLLDKHENKHETKQEKAERDERDDLLKLKSKKLYSIKTLNFITLPPVLIIHLSRFYYDLTKKNDTVVSYPLVLNIVLKNEEVVKYKLYSIVNHTGNLISGHYTSLVNKDPQHNLGVDDQKWFYFDDEVVKAEKSHGNYDRGVLKVSSKNVYVLFYERVV</sequence>
<feature type="region of interest" description="Disordered" evidence="8">
    <location>
        <begin position="505"/>
        <end position="556"/>
    </location>
</feature>
<evidence type="ECO:0000256" key="1">
    <source>
        <dbReference type="ARBA" id="ARBA00000707"/>
    </source>
</evidence>
<evidence type="ECO:0000256" key="4">
    <source>
        <dbReference type="ARBA" id="ARBA00022670"/>
    </source>
</evidence>
<dbReference type="InterPro" id="IPR036873">
    <property type="entry name" value="Rhodanese-like_dom_sf"/>
</dbReference>
<dbReference type="Gene3D" id="3.40.250.10">
    <property type="entry name" value="Rhodanese-like domain"/>
    <property type="match status" value="1"/>
</dbReference>
<comment type="caution">
    <text evidence="10">The sequence shown here is derived from an EMBL/GenBank/DDBJ whole genome shotgun (WGS) entry which is preliminary data.</text>
</comment>
<keyword evidence="5" id="KW-0833">Ubl conjugation pathway</keyword>
<evidence type="ECO:0000259" key="9">
    <source>
        <dbReference type="PROSITE" id="PS50235"/>
    </source>
</evidence>
<organism evidence="10 11">
    <name type="scientific">Nakaseomyces bracarensis</name>
    <dbReference type="NCBI Taxonomy" id="273131"/>
    <lineage>
        <taxon>Eukaryota</taxon>
        <taxon>Fungi</taxon>
        <taxon>Dikarya</taxon>
        <taxon>Ascomycota</taxon>
        <taxon>Saccharomycotina</taxon>
        <taxon>Saccharomycetes</taxon>
        <taxon>Saccharomycetales</taxon>
        <taxon>Saccharomycetaceae</taxon>
        <taxon>Nakaseomyces</taxon>
    </lineage>
</organism>
<dbReference type="PROSITE" id="PS50235">
    <property type="entry name" value="USP_3"/>
    <property type="match status" value="1"/>
</dbReference>
<feature type="compositionally biased region" description="Pro residues" evidence="8">
    <location>
        <begin position="519"/>
        <end position="530"/>
    </location>
</feature>
<dbReference type="InterPro" id="IPR001394">
    <property type="entry name" value="Peptidase_C19_UCH"/>
</dbReference>
<dbReference type="InterPro" id="IPR028889">
    <property type="entry name" value="USP"/>
</dbReference>
<dbReference type="Proteomes" id="UP001623330">
    <property type="component" value="Unassembled WGS sequence"/>
</dbReference>
<dbReference type="SUPFAM" id="SSF52821">
    <property type="entry name" value="Rhodanese/Cell cycle control phosphatase"/>
    <property type="match status" value="1"/>
</dbReference>
<evidence type="ECO:0000256" key="2">
    <source>
        <dbReference type="ARBA" id="ARBA00009085"/>
    </source>
</evidence>
<comment type="similarity">
    <text evidence="2">Belongs to the peptidase C19 family.</text>
</comment>
<dbReference type="CDD" id="cd02674">
    <property type="entry name" value="Peptidase_C19R"/>
    <property type="match status" value="1"/>
</dbReference>
<evidence type="ECO:0000256" key="6">
    <source>
        <dbReference type="ARBA" id="ARBA00022801"/>
    </source>
</evidence>
<feature type="compositionally biased region" description="Basic and acidic residues" evidence="8">
    <location>
        <begin position="164"/>
        <end position="176"/>
    </location>
</feature>
<evidence type="ECO:0000313" key="10">
    <source>
        <dbReference type="EMBL" id="KAL3232542.1"/>
    </source>
</evidence>